<keyword evidence="1" id="KW-0597">Phosphoprotein</keyword>
<dbReference type="PANTHER" id="PTHR37299">
    <property type="entry name" value="TRANSCRIPTIONAL REGULATOR-RELATED"/>
    <property type="match status" value="1"/>
</dbReference>
<evidence type="ECO:0000256" key="1">
    <source>
        <dbReference type="PROSITE-ProRule" id="PRU00169"/>
    </source>
</evidence>
<protein>
    <submittedName>
        <fullName evidence="4">Two-component system response regulator</fullName>
    </submittedName>
</protein>
<dbReference type="SMART" id="SM00850">
    <property type="entry name" value="LytTR"/>
    <property type="match status" value="1"/>
</dbReference>
<dbReference type="Pfam" id="PF00072">
    <property type="entry name" value="Response_reg"/>
    <property type="match status" value="1"/>
</dbReference>
<dbReference type="GO" id="GO:0003677">
    <property type="term" value="F:DNA binding"/>
    <property type="evidence" value="ECO:0007669"/>
    <property type="project" value="InterPro"/>
</dbReference>
<dbReference type="OrthoDB" id="1646880at2"/>
<dbReference type="Pfam" id="PF04397">
    <property type="entry name" value="LytTR"/>
    <property type="match status" value="1"/>
</dbReference>
<feature type="domain" description="Response regulatory" evidence="2">
    <location>
        <begin position="5"/>
        <end position="116"/>
    </location>
</feature>
<sequence>MKKLKCIAIDDEFMALEVIRHHSQKIPFIELLACFENAIEAIAFLQQHEVDLVFLDINMPDITGLQLLKSITCQPVVVFTTAYAEYALQGYDFYTVDYLLKPIEFDQLLKAVNKAQHFLQTQKTAPTAQVSTPSTHISDTILVKSGTQIHQIKTAEILYIESTGNYVKFVTPHQQVMSLFSMKEVIELLPAQDFVKIHKSFIVAFRHISLFEKHQVKINDQPIPIGKTYREAFQQIVQSRVAK</sequence>
<dbReference type="Gene3D" id="2.40.50.1020">
    <property type="entry name" value="LytTr DNA-binding domain"/>
    <property type="match status" value="1"/>
</dbReference>
<dbReference type="Proteomes" id="UP000004095">
    <property type="component" value="Unassembled WGS sequence"/>
</dbReference>
<dbReference type="eggNOG" id="COG3279">
    <property type="taxonomic scope" value="Bacteria"/>
</dbReference>
<name>A1ZS31_MICM2</name>
<dbReference type="Gene3D" id="3.40.50.2300">
    <property type="match status" value="1"/>
</dbReference>
<dbReference type="PROSITE" id="PS50110">
    <property type="entry name" value="RESPONSE_REGULATORY"/>
    <property type="match status" value="1"/>
</dbReference>
<evidence type="ECO:0000259" key="2">
    <source>
        <dbReference type="PROSITE" id="PS50110"/>
    </source>
</evidence>
<dbReference type="SMART" id="SM00448">
    <property type="entry name" value="REC"/>
    <property type="match status" value="1"/>
</dbReference>
<proteinExistence type="predicted"/>
<feature type="modified residue" description="4-aspartylphosphate" evidence="1">
    <location>
        <position position="56"/>
    </location>
</feature>
<dbReference type="InterPro" id="IPR011006">
    <property type="entry name" value="CheY-like_superfamily"/>
</dbReference>
<feature type="domain" description="HTH LytTR-type" evidence="3">
    <location>
        <begin position="141"/>
        <end position="239"/>
    </location>
</feature>
<dbReference type="InterPro" id="IPR001789">
    <property type="entry name" value="Sig_transdc_resp-reg_receiver"/>
</dbReference>
<dbReference type="InterPro" id="IPR007492">
    <property type="entry name" value="LytTR_DNA-bd_dom"/>
</dbReference>
<reference evidence="4 5" key="1">
    <citation type="submission" date="2007-01" db="EMBL/GenBank/DDBJ databases">
        <authorList>
            <person name="Haygood M."/>
            <person name="Podell S."/>
            <person name="Anderson C."/>
            <person name="Hopkinson B."/>
            <person name="Roe K."/>
            <person name="Barbeau K."/>
            <person name="Gaasterland T."/>
            <person name="Ferriera S."/>
            <person name="Johnson J."/>
            <person name="Kravitz S."/>
            <person name="Beeson K."/>
            <person name="Sutton G."/>
            <person name="Rogers Y.-H."/>
            <person name="Friedman R."/>
            <person name="Frazier M."/>
            <person name="Venter J.C."/>
        </authorList>
    </citation>
    <scope>NUCLEOTIDE SEQUENCE [LARGE SCALE GENOMIC DNA]</scope>
    <source>
        <strain evidence="4 5">ATCC 23134</strain>
    </source>
</reference>
<dbReference type="EMBL" id="AAWS01000030">
    <property type="protein sequence ID" value="EAY26754.1"/>
    <property type="molecule type" value="Genomic_DNA"/>
</dbReference>
<dbReference type="SUPFAM" id="SSF52172">
    <property type="entry name" value="CheY-like"/>
    <property type="match status" value="1"/>
</dbReference>
<organism evidence="4 5">
    <name type="scientific">Microscilla marina ATCC 23134</name>
    <dbReference type="NCBI Taxonomy" id="313606"/>
    <lineage>
        <taxon>Bacteria</taxon>
        <taxon>Pseudomonadati</taxon>
        <taxon>Bacteroidota</taxon>
        <taxon>Cytophagia</taxon>
        <taxon>Cytophagales</taxon>
        <taxon>Microscillaceae</taxon>
        <taxon>Microscilla</taxon>
    </lineage>
</organism>
<dbReference type="PANTHER" id="PTHR37299:SF1">
    <property type="entry name" value="STAGE 0 SPORULATION PROTEIN A HOMOLOG"/>
    <property type="match status" value="1"/>
</dbReference>
<dbReference type="RefSeq" id="WP_002700249.1">
    <property type="nucleotide sequence ID" value="NZ_AAWS01000030.1"/>
</dbReference>
<keyword evidence="5" id="KW-1185">Reference proteome</keyword>
<dbReference type="InterPro" id="IPR046947">
    <property type="entry name" value="LytR-like"/>
</dbReference>
<accession>A1ZS31</accession>
<dbReference type="GO" id="GO:0000156">
    <property type="term" value="F:phosphorelay response regulator activity"/>
    <property type="evidence" value="ECO:0007669"/>
    <property type="project" value="InterPro"/>
</dbReference>
<evidence type="ECO:0000313" key="5">
    <source>
        <dbReference type="Proteomes" id="UP000004095"/>
    </source>
</evidence>
<dbReference type="AlphaFoldDB" id="A1ZS31"/>
<evidence type="ECO:0000313" key="4">
    <source>
        <dbReference type="EMBL" id="EAY26754.1"/>
    </source>
</evidence>
<gene>
    <name evidence="4" type="ORF">M23134_00720</name>
</gene>
<evidence type="ECO:0000259" key="3">
    <source>
        <dbReference type="PROSITE" id="PS50930"/>
    </source>
</evidence>
<comment type="caution">
    <text evidence="4">The sequence shown here is derived from an EMBL/GenBank/DDBJ whole genome shotgun (WGS) entry which is preliminary data.</text>
</comment>
<dbReference type="PROSITE" id="PS50930">
    <property type="entry name" value="HTH_LYTTR"/>
    <property type="match status" value="1"/>
</dbReference>